<evidence type="ECO:0000256" key="3">
    <source>
        <dbReference type="ARBA" id="ARBA00022438"/>
    </source>
</evidence>
<dbReference type="FunFam" id="2.30.250.10:FF:000001">
    <property type="entry name" value="Aspartyl aminopeptidase 1"/>
    <property type="match status" value="1"/>
</dbReference>
<evidence type="ECO:0000256" key="2">
    <source>
        <dbReference type="ARBA" id="ARBA00008290"/>
    </source>
</evidence>
<dbReference type="EMBL" id="PEKT02000007">
    <property type="protein sequence ID" value="PIS51066.1"/>
    <property type="molecule type" value="Genomic_DNA"/>
</dbReference>
<dbReference type="OMA" id="EYTPEQF"/>
<sequence length="432" mass="47846">MTSRTRDAFALLSVTEESSGTRSKVVTKNAKENCEMYARNYVDFTYLNPTVWHVTRHFGEALKKAGFQYLPEKESWAGIEPGKYYTTRSGSSLVAFAIGEDWVPEIGIGAIGSHIDALATSVKPISLKDNKDGYNLLGVAPYAGALSSQWWDRDLGIGGRVLVKIDGKVKYVYVDSTPQPVARISTLAPHFGTPANGPFNKETQTVPIIGYGGSEEEPTENEKKSPLYGKHSLKLLRYVAHRIGYRVEDMLQWDLQLYDVQRGAVGGLDNEFLFAPRIDDRVYLDATDQVKVAFANSIILSADVTHLFNPNFPDVYLEHHKPVPNKGMTVALDPNGHMATDSKGLALIEQIAKKNGDELQYFQIRNDSRSGGTIGPYLSVQTGSRTIDLGIPQLSMHSIRAAIGSKDIGLAVNFFKGFFKHWRSTYDAFVQD</sequence>
<dbReference type="PANTHER" id="PTHR28570:SF4">
    <property type="entry name" value="VACUOLAR AMINOPEPTIDASE 1"/>
    <property type="match status" value="1"/>
</dbReference>
<evidence type="ECO:0000313" key="12">
    <source>
        <dbReference type="Proteomes" id="UP000230249"/>
    </source>
</evidence>
<dbReference type="Proteomes" id="UP000230249">
    <property type="component" value="Unassembled WGS sequence"/>
</dbReference>
<reference evidence="10" key="4">
    <citation type="submission" date="2024-03" db="EMBL/GenBank/DDBJ databases">
        <title>Improved genome assembly of Candida auris strain B8441 and annotation of B11205.</title>
        <authorList>
            <person name="Cauldron N.C."/>
            <person name="Shea T."/>
            <person name="Cuomo C.A."/>
        </authorList>
    </citation>
    <scope>NUCLEOTIDE SEQUENCE</scope>
    <source>
        <strain evidence="10">B8441</strain>
    </source>
</reference>
<keyword evidence="3 9" id="KW-0031">Aminopeptidase</keyword>
<dbReference type="VEuPathDB" id="FungiDB:CJI96_0000482"/>
<dbReference type="InterPro" id="IPR001948">
    <property type="entry name" value="Peptidase_M18"/>
</dbReference>
<keyword evidence="5 9" id="KW-0479">Metal-binding</keyword>
<keyword evidence="8 9" id="KW-0482">Metalloprotease</keyword>
<dbReference type="Gene3D" id="3.40.630.10">
    <property type="entry name" value="Zn peptidases"/>
    <property type="match status" value="2"/>
</dbReference>
<reference evidence="11 12" key="1">
    <citation type="journal article" date="2017" name="Clin. Infect. Dis.">
        <title>Simultaneous emergence of multidrug-resistant Candida auris on 3 continents confirmed by whole-genome sequencing and epidemiological analyses.</title>
        <authorList>
            <person name="Lockhart S.R."/>
            <person name="Etienne K.A."/>
            <person name="Vallabhaneni S."/>
            <person name="Farooqi J."/>
            <person name="Chowdhary A."/>
            <person name="Govender N.P."/>
            <person name="Colombo A.L."/>
            <person name="Calvo B."/>
            <person name="Cuomo C.A."/>
            <person name="Desjardins C.A."/>
            <person name="Berkow E.L."/>
            <person name="Castanheira M."/>
            <person name="Magobo R.E."/>
            <person name="Jabeen K."/>
            <person name="Asghar R.J."/>
            <person name="Meis J.F."/>
            <person name="Jackson B."/>
            <person name="Chiller T."/>
            <person name="Litvintseva A.P."/>
        </authorList>
    </citation>
    <scope>NUCLEOTIDE SEQUENCE [LARGE SCALE GENOMIC DNA]</scope>
    <source>
        <strain evidence="11 12">B8441</strain>
    </source>
</reference>
<keyword evidence="7 9" id="KW-0862">Zinc</keyword>
<dbReference type="GO" id="GO:0000324">
    <property type="term" value="C:fungal-type vacuole"/>
    <property type="evidence" value="ECO:0007669"/>
    <property type="project" value="TreeGrafter"/>
</dbReference>
<organism evidence="11">
    <name type="scientific">Candidozyma auris</name>
    <name type="common">Yeast</name>
    <name type="synonym">Candida auris</name>
    <dbReference type="NCBI Taxonomy" id="498019"/>
    <lineage>
        <taxon>Eukaryota</taxon>
        <taxon>Fungi</taxon>
        <taxon>Dikarya</taxon>
        <taxon>Ascomycota</taxon>
        <taxon>Saccharomycotina</taxon>
        <taxon>Pichiomycetes</taxon>
        <taxon>Metschnikowiaceae</taxon>
        <taxon>Candidozyma</taxon>
    </lineage>
</organism>
<dbReference type="VEuPathDB" id="FungiDB:CJJ07_003946"/>
<dbReference type="Gene3D" id="2.30.250.10">
    <property type="entry name" value="Aminopeptidase i, Domain 2"/>
    <property type="match status" value="1"/>
</dbReference>
<dbReference type="GO" id="GO:0008270">
    <property type="term" value="F:zinc ion binding"/>
    <property type="evidence" value="ECO:0007669"/>
    <property type="project" value="InterPro"/>
</dbReference>
<dbReference type="VEuPathDB" id="FungiDB:QG37_07195"/>
<dbReference type="VEuPathDB" id="FungiDB:CJI97_002690"/>
<reference evidence="11" key="2">
    <citation type="submission" date="2017-11" db="EMBL/GenBank/DDBJ databases">
        <title>Candida auris genome assembly and annotation.</title>
        <authorList>
            <person name="Munoz J.F."/>
            <person name="Gade L.G."/>
            <person name="Chow N.A."/>
            <person name="Litvintseva A.P."/>
            <person name="Loparev V.N."/>
            <person name="Cuomo C.A."/>
        </authorList>
    </citation>
    <scope>NUCLEOTIDE SEQUENCE</scope>
    <source>
        <strain evidence="11">B8441</strain>
    </source>
</reference>
<dbReference type="VEuPathDB" id="FungiDB:CJJ09_001456"/>
<dbReference type="PRINTS" id="PR00932">
    <property type="entry name" value="AMINO1PTASE"/>
</dbReference>
<evidence type="ECO:0000313" key="11">
    <source>
        <dbReference type="EMBL" id="PIS51066.1"/>
    </source>
</evidence>
<evidence type="ECO:0000256" key="8">
    <source>
        <dbReference type="ARBA" id="ARBA00023049"/>
    </source>
</evidence>
<reference evidence="10 12" key="3">
    <citation type="journal article" date="2018" name="Nat. Commun.">
        <title>Genomic insights into multidrug-resistance, mating and virulence in Candida auris and related emerging species.</title>
        <authorList>
            <person name="Munoz J.F."/>
            <person name="Gade L."/>
            <person name="Chow N.A."/>
            <person name="Loparev V.N."/>
            <person name="Juieng P."/>
            <person name="Berkow E.L."/>
            <person name="Farrer R.A."/>
            <person name="Litvintseva A.P."/>
            <person name="Cuomo C.A."/>
        </authorList>
    </citation>
    <scope>GENOME REANNOTATION</scope>
    <source>
        <strain evidence="10 12">B8441</strain>
    </source>
</reference>
<comment type="caution">
    <text evidence="11">The sequence shown here is derived from an EMBL/GenBank/DDBJ whole genome shotgun (WGS) entry which is preliminary data.</text>
</comment>
<accession>A0A2H0ZKB6</accession>
<keyword evidence="12" id="KW-1185">Reference proteome</keyword>
<dbReference type="STRING" id="498019.A0A2H0ZKB6"/>
<evidence type="ECO:0000256" key="4">
    <source>
        <dbReference type="ARBA" id="ARBA00022670"/>
    </source>
</evidence>
<proteinExistence type="inferred from homology"/>
<name>A0A2H0ZKB6_CANAR</name>
<dbReference type="EMBL" id="PEKT03000001">
    <property type="protein sequence ID" value="KAK8442174.1"/>
    <property type="molecule type" value="Genomic_DNA"/>
</dbReference>
<dbReference type="SUPFAM" id="SSF53187">
    <property type="entry name" value="Zn-dependent exopeptidases"/>
    <property type="match status" value="1"/>
</dbReference>
<evidence type="ECO:0000256" key="1">
    <source>
        <dbReference type="ARBA" id="ARBA00001947"/>
    </source>
</evidence>
<dbReference type="VEuPathDB" id="FungiDB:B9J08_002637"/>
<keyword evidence="4 9" id="KW-0645">Protease</keyword>
<dbReference type="InterPro" id="IPR023358">
    <property type="entry name" value="Peptidase_M18_dom2"/>
</dbReference>
<comment type="similarity">
    <text evidence="2 9">Belongs to the peptidase M18 family.</text>
</comment>
<dbReference type="AlphaFoldDB" id="A0A2H0ZKB6"/>
<dbReference type="SUPFAM" id="SSF101821">
    <property type="entry name" value="Aminopeptidase/glucanase lid domain"/>
    <property type="match status" value="1"/>
</dbReference>
<evidence type="ECO:0000256" key="5">
    <source>
        <dbReference type="ARBA" id="ARBA00022723"/>
    </source>
</evidence>
<dbReference type="Pfam" id="PF02127">
    <property type="entry name" value="Peptidase_M18"/>
    <property type="match status" value="2"/>
</dbReference>
<dbReference type="GO" id="GO:0070006">
    <property type="term" value="F:metalloaminopeptidase activity"/>
    <property type="evidence" value="ECO:0007669"/>
    <property type="project" value="TreeGrafter"/>
</dbReference>
<comment type="cofactor">
    <cofactor evidence="1">
        <name>Zn(2+)</name>
        <dbReference type="ChEBI" id="CHEBI:29105"/>
    </cofactor>
</comment>
<dbReference type="PANTHER" id="PTHR28570">
    <property type="entry name" value="ASPARTYL AMINOPEPTIDASE"/>
    <property type="match status" value="1"/>
</dbReference>
<evidence type="ECO:0000256" key="9">
    <source>
        <dbReference type="RuleBase" id="RU004386"/>
    </source>
</evidence>
<evidence type="ECO:0000313" key="10">
    <source>
        <dbReference type="EMBL" id="KAK8442174.1"/>
    </source>
</evidence>
<dbReference type="GO" id="GO:0006508">
    <property type="term" value="P:proteolysis"/>
    <property type="evidence" value="ECO:0007669"/>
    <property type="project" value="UniProtKB-KW"/>
</dbReference>
<evidence type="ECO:0000256" key="6">
    <source>
        <dbReference type="ARBA" id="ARBA00022801"/>
    </source>
</evidence>
<keyword evidence="6 9" id="KW-0378">Hydrolase</keyword>
<gene>
    <name evidence="11" type="ORF">B9J08_002637</name>
    <name evidence="10" type="ORF">B9J08_00497</name>
</gene>
<protein>
    <submittedName>
        <fullName evidence="11">Uncharacterized protein</fullName>
    </submittedName>
</protein>
<evidence type="ECO:0000256" key="7">
    <source>
        <dbReference type="ARBA" id="ARBA00022833"/>
    </source>
</evidence>